<dbReference type="Pfam" id="PF02852">
    <property type="entry name" value="Pyr_redox_dim"/>
    <property type="match status" value="1"/>
</dbReference>
<sequence length="452" mass="48804">MAPVIKKCFDFLVIGGGSGGIASARRAAEYGARVGLVESGRLGGTCVNVGCVPKKVMFNAAAHAELLHDHKDYGFNVEVKGFDWGVIKKRRDDYVSRLNNIYATNLDKSKVDVIRGHATLTDDRSVEVNGVRYSGDHILITTGGYPIVPKLPGAELGITSDGFFELEDLPKKSVVVGAGYIAVELAGILQTLGSDVSLLIRYDKVLRAFDSLVSTSVTGELENIGVQVKRQTQTNSVTKQPDGRLMVETTTGAISDVDCIIWAIGRVPNADFGLRNIGVELDTRGHIKVDEFQNTTAERIYALGDVCGKALLTPVAIAAGRKLAMRIFDKQVGAKLDYNLIPTVIFSHPPVGTIGISEEEAVKEHGADAVKVYKSTFLPLYHAVTDRKVKVSMKLVCVGLQEKVVGLHMIGQGCDEILQGFAVAMKMGATKRDFDETVAIHPTSSEELVTMR</sequence>
<dbReference type="PANTHER" id="PTHR42737:SF2">
    <property type="entry name" value="GLUTATHIONE REDUCTASE"/>
    <property type="match status" value="1"/>
</dbReference>
<comment type="similarity">
    <text evidence="2 8">Belongs to the class-I pyridine nucleotide-disulfide oxidoreductase family.</text>
</comment>
<comment type="subcellular location">
    <subcellularLocation>
        <location evidence="9">Cytoplasm</location>
    </subcellularLocation>
</comment>
<dbReference type="InterPro" id="IPR012999">
    <property type="entry name" value="Pyr_OxRdtase_I_AS"/>
</dbReference>
<dbReference type="PIRSF" id="PIRSF000350">
    <property type="entry name" value="Mercury_reductase_MerA"/>
    <property type="match status" value="1"/>
</dbReference>
<evidence type="ECO:0000259" key="10">
    <source>
        <dbReference type="Pfam" id="PF02852"/>
    </source>
</evidence>
<dbReference type="Proteomes" id="UP000695022">
    <property type="component" value="Unplaced"/>
</dbReference>
<evidence type="ECO:0000256" key="9">
    <source>
        <dbReference type="RuleBase" id="RU365016"/>
    </source>
</evidence>
<keyword evidence="12" id="KW-1185">Reference proteome</keyword>
<accession>A0ABM1E883</accession>
<evidence type="ECO:0000256" key="7">
    <source>
        <dbReference type="ARBA" id="ARBA00023284"/>
    </source>
</evidence>
<feature type="domain" description="Pyridine nucleotide-disulphide oxidoreductase dimerisation" evidence="10">
    <location>
        <begin position="341"/>
        <end position="451"/>
    </location>
</feature>
<proteinExistence type="inferred from homology"/>
<dbReference type="PANTHER" id="PTHR42737">
    <property type="entry name" value="GLUTATHIONE REDUCTASE"/>
    <property type="match status" value="1"/>
</dbReference>
<dbReference type="InterPro" id="IPR006322">
    <property type="entry name" value="Glutathione_Rdtase_euk/bac"/>
</dbReference>
<feature type="domain" description="FAD/NAD(P)-binding" evidence="11">
    <location>
        <begin position="10"/>
        <end position="320"/>
    </location>
</feature>
<evidence type="ECO:0000313" key="13">
    <source>
        <dbReference type="RefSeq" id="XP_014668404.1"/>
    </source>
</evidence>
<evidence type="ECO:0000259" key="11">
    <source>
        <dbReference type="Pfam" id="PF07992"/>
    </source>
</evidence>
<dbReference type="SUPFAM" id="SSF51905">
    <property type="entry name" value="FAD/NAD(P)-binding domain"/>
    <property type="match status" value="1"/>
</dbReference>
<reference evidence="13" key="1">
    <citation type="submission" date="2025-08" db="UniProtKB">
        <authorList>
            <consortium name="RefSeq"/>
        </authorList>
    </citation>
    <scope>IDENTIFICATION</scope>
</reference>
<evidence type="ECO:0000256" key="2">
    <source>
        <dbReference type="ARBA" id="ARBA00007532"/>
    </source>
</evidence>
<dbReference type="InterPro" id="IPR004099">
    <property type="entry name" value="Pyr_nucl-diS_OxRdtase_dimer"/>
</dbReference>
<comment type="catalytic activity">
    <reaction evidence="9">
        <text>2 glutathione + NADP(+) = glutathione disulfide + NADPH + H(+)</text>
        <dbReference type="Rhea" id="RHEA:11740"/>
        <dbReference type="ChEBI" id="CHEBI:15378"/>
        <dbReference type="ChEBI" id="CHEBI:57783"/>
        <dbReference type="ChEBI" id="CHEBI:57925"/>
        <dbReference type="ChEBI" id="CHEBI:58297"/>
        <dbReference type="ChEBI" id="CHEBI:58349"/>
        <dbReference type="EC" id="1.8.1.7"/>
    </reaction>
</comment>
<keyword evidence="5 8" id="KW-0560">Oxidoreductase</keyword>
<keyword evidence="3 8" id="KW-0285">Flavoprotein</keyword>
<keyword evidence="6" id="KW-1015">Disulfide bond</keyword>
<dbReference type="Gene3D" id="3.50.50.60">
    <property type="entry name" value="FAD/NAD(P)-binding domain"/>
    <property type="match status" value="2"/>
</dbReference>
<dbReference type="PROSITE" id="PS00076">
    <property type="entry name" value="PYRIDINE_REDOX_1"/>
    <property type="match status" value="1"/>
</dbReference>
<comment type="cofactor">
    <cofactor evidence="1 9">
        <name>FAD</name>
        <dbReference type="ChEBI" id="CHEBI:57692"/>
    </cofactor>
</comment>
<dbReference type="PRINTS" id="PR00411">
    <property type="entry name" value="PNDRDTASEI"/>
</dbReference>
<dbReference type="InterPro" id="IPR023753">
    <property type="entry name" value="FAD/NAD-binding_dom"/>
</dbReference>
<evidence type="ECO:0000256" key="6">
    <source>
        <dbReference type="ARBA" id="ARBA00023157"/>
    </source>
</evidence>
<evidence type="ECO:0000256" key="4">
    <source>
        <dbReference type="ARBA" id="ARBA00022827"/>
    </source>
</evidence>
<dbReference type="InterPro" id="IPR001100">
    <property type="entry name" value="Pyr_nuc-diS_OxRdtase"/>
</dbReference>
<dbReference type="InterPro" id="IPR036188">
    <property type="entry name" value="FAD/NAD-bd_sf"/>
</dbReference>
<evidence type="ECO:0000313" key="12">
    <source>
        <dbReference type="Proteomes" id="UP000695022"/>
    </source>
</evidence>
<keyword evidence="4 8" id="KW-0274">FAD</keyword>
<evidence type="ECO:0000256" key="3">
    <source>
        <dbReference type="ARBA" id="ARBA00022630"/>
    </source>
</evidence>
<keyword evidence="7 8" id="KW-0676">Redox-active center</keyword>
<dbReference type="NCBIfam" id="TIGR01421">
    <property type="entry name" value="gluta_reduc_1"/>
    <property type="match status" value="1"/>
</dbReference>
<dbReference type="Pfam" id="PF07992">
    <property type="entry name" value="Pyr_redox_2"/>
    <property type="match status" value="1"/>
</dbReference>
<protein>
    <recommendedName>
        <fullName evidence="9">Glutathione reductase</fullName>
        <ecNumber evidence="9">1.8.1.7</ecNumber>
    </recommendedName>
</protein>
<dbReference type="PRINTS" id="PR00368">
    <property type="entry name" value="FADPNR"/>
</dbReference>
<dbReference type="GeneID" id="106809732"/>
<evidence type="ECO:0000256" key="5">
    <source>
        <dbReference type="ARBA" id="ARBA00023002"/>
    </source>
</evidence>
<dbReference type="Gene3D" id="3.30.390.30">
    <property type="match status" value="1"/>
</dbReference>
<dbReference type="NCBIfam" id="NF004776">
    <property type="entry name" value="PRK06116.1"/>
    <property type="match status" value="1"/>
</dbReference>
<dbReference type="RefSeq" id="XP_014668404.1">
    <property type="nucleotide sequence ID" value="XM_014812918.1"/>
</dbReference>
<gene>
    <name evidence="13" type="primary">LOC106809732</name>
</gene>
<dbReference type="InterPro" id="IPR046952">
    <property type="entry name" value="GSHR/TRXR-like"/>
</dbReference>
<name>A0ABM1E883_PRICU</name>
<comment type="function">
    <text evidence="9">Catalyzes the reduction of glutathione disulfide (GSSG) to reduced glutathione (GSH). Constitutes the major mechanism to maintain a high GSH:GSSG ratio in the cytosol.</text>
</comment>
<keyword evidence="9" id="KW-0521">NADP</keyword>
<organism evidence="12 13">
    <name type="scientific">Priapulus caudatus</name>
    <name type="common">Priapulid worm</name>
    <dbReference type="NCBI Taxonomy" id="37621"/>
    <lineage>
        <taxon>Eukaryota</taxon>
        <taxon>Metazoa</taxon>
        <taxon>Ecdysozoa</taxon>
        <taxon>Scalidophora</taxon>
        <taxon>Priapulida</taxon>
        <taxon>Priapulimorpha</taxon>
        <taxon>Priapulimorphida</taxon>
        <taxon>Priapulidae</taxon>
        <taxon>Priapulus</taxon>
    </lineage>
</organism>
<evidence type="ECO:0000256" key="1">
    <source>
        <dbReference type="ARBA" id="ARBA00001974"/>
    </source>
</evidence>
<dbReference type="SUPFAM" id="SSF55424">
    <property type="entry name" value="FAD/NAD-linked reductases, dimerisation (C-terminal) domain"/>
    <property type="match status" value="1"/>
</dbReference>
<evidence type="ECO:0000256" key="8">
    <source>
        <dbReference type="RuleBase" id="RU003691"/>
    </source>
</evidence>
<keyword evidence="9" id="KW-0963">Cytoplasm</keyword>
<dbReference type="InterPro" id="IPR016156">
    <property type="entry name" value="FAD/NAD-linked_Rdtase_dimer_sf"/>
</dbReference>
<dbReference type="EC" id="1.8.1.7" evidence="9"/>